<reference evidence="2" key="1">
    <citation type="submission" date="2020-10" db="EMBL/GenBank/DDBJ databases">
        <authorList>
            <person name="Han B."/>
            <person name="Lu T."/>
            <person name="Zhao Q."/>
            <person name="Huang X."/>
            <person name="Zhao Y."/>
        </authorList>
    </citation>
    <scope>NUCLEOTIDE SEQUENCE</scope>
</reference>
<sequence length="121" mass="13938">MNRASARSNPIQAQSCARGPRAEENHPQLELTPGSNGEQERPTSAREQERSICDVGRETMVRWEWLEGSGWFFVRGKWHPVVRCKRRVDKNGDGEVEDKKRACRLVSRDSLAFLNTVWLFP</sequence>
<feature type="compositionally biased region" description="Basic and acidic residues" evidence="1">
    <location>
        <begin position="38"/>
        <end position="51"/>
    </location>
</feature>
<dbReference type="EMBL" id="CAJGYO010000010">
    <property type="protein sequence ID" value="CAD6257672.1"/>
    <property type="molecule type" value="Genomic_DNA"/>
</dbReference>
<dbReference type="Proteomes" id="UP000604825">
    <property type="component" value="Unassembled WGS sequence"/>
</dbReference>
<evidence type="ECO:0000256" key="1">
    <source>
        <dbReference type="SAM" id="MobiDB-lite"/>
    </source>
</evidence>
<dbReference type="AlphaFoldDB" id="A0A811QNG6"/>
<protein>
    <submittedName>
        <fullName evidence="2">Uncharacterized protein</fullName>
    </submittedName>
</protein>
<feature type="region of interest" description="Disordered" evidence="1">
    <location>
        <begin position="1"/>
        <end position="51"/>
    </location>
</feature>
<keyword evidence="3" id="KW-1185">Reference proteome</keyword>
<gene>
    <name evidence="2" type="ORF">NCGR_LOCUS41157</name>
</gene>
<evidence type="ECO:0000313" key="2">
    <source>
        <dbReference type="EMBL" id="CAD6257672.1"/>
    </source>
</evidence>
<proteinExistence type="predicted"/>
<feature type="compositionally biased region" description="Polar residues" evidence="1">
    <location>
        <begin position="1"/>
        <end position="15"/>
    </location>
</feature>
<evidence type="ECO:0000313" key="3">
    <source>
        <dbReference type="Proteomes" id="UP000604825"/>
    </source>
</evidence>
<accession>A0A811QNG6</accession>
<name>A0A811QNG6_9POAL</name>
<comment type="caution">
    <text evidence="2">The sequence shown here is derived from an EMBL/GenBank/DDBJ whole genome shotgun (WGS) entry which is preliminary data.</text>
</comment>
<organism evidence="2 3">
    <name type="scientific">Miscanthus lutarioriparius</name>
    <dbReference type="NCBI Taxonomy" id="422564"/>
    <lineage>
        <taxon>Eukaryota</taxon>
        <taxon>Viridiplantae</taxon>
        <taxon>Streptophyta</taxon>
        <taxon>Embryophyta</taxon>
        <taxon>Tracheophyta</taxon>
        <taxon>Spermatophyta</taxon>
        <taxon>Magnoliopsida</taxon>
        <taxon>Liliopsida</taxon>
        <taxon>Poales</taxon>
        <taxon>Poaceae</taxon>
        <taxon>PACMAD clade</taxon>
        <taxon>Panicoideae</taxon>
        <taxon>Andropogonodae</taxon>
        <taxon>Andropogoneae</taxon>
        <taxon>Saccharinae</taxon>
        <taxon>Miscanthus</taxon>
    </lineage>
</organism>